<protein>
    <submittedName>
        <fullName evidence="7">MFS transporter</fullName>
    </submittedName>
</protein>
<evidence type="ECO:0000313" key="8">
    <source>
        <dbReference type="Proteomes" id="UP000000276"/>
    </source>
</evidence>
<evidence type="ECO:0000256" key="3">
    <source>
        <dbReference type="ARBA" id="ARBA00022692"/>
    </source>
</evidence>
<dbReference type="InterPro" id="IPR036259">
    <property type="entry name" value="MFS_trans_sf"/>
</dbReference>
<accession>D9QDH3</accession>
<dbReference type="PATRIC" id="fig|681645.3.peg.48"/>
<comment type="subcellular location">
    <subcellularLocation>
        <location evidence="1">Cell membrane</location>
        <topology evidence="1">Multi-pass membrane protein</topology>
    </subcellularLocation>
</comment>
<feature type="transmembrane region" description="Helical" evidence="6">
    <location>
        <begin position="296"/>
        <end position="318"/>
    </location>
</feature>
<feature type="transmembrane region" description="Helical" evidence="6">
    <location>
        <begin position="22"/>
        <end position="43"/>
    </location>
</feature>
<keyword evidence="5 6" id="KW-0472">Membrane</keyword>
<feature type="transmembrane region" description="Helical" evidence="6">
    <location>
        <begin position="265"/>
        <end position="284"/>
    </location>
</feature>
<keyword evidence="8" id="KW-1185">Reference proteome</keyword>
<proteinExistence type="predicted"/>
<dbReference type="SUPFAM" id="SSF103473">
    <property type="entry name" value="MFS general substrate transporter"/>
    <property type="match status" value="1"/>
</dbReference>
<dbReference type="GO" id="GO:0022857">
    <property type="term" value="F:transmembrane transporter activity"/>
    <property type="evidence" value="ECO:0007669"/>
    <property type="project" value="InterPro"/>
</dbReference>
<evidence type="ECO:0000313" key="7">
    <source>
        <dbReference type="EMBL" id="ADL09546.1"/>
    </source>
</evidence>
<evidence type="ECO:0000256" key="1">
    <source>
        <dbReference type="ARBA" id="ARBA00004651"/>
    </source>
</evidence>
<reference evidence="7 8" key="2">
    <citation type="journal article" date="2011" name="PLoS ONE">
        <title>Evidence for reductive genome evolution and lateral acquisition of virulence functions in two Corynebacterium pseudotuberculosis strains.</title>
        <authorList>
            <person name="Ruiz J.C."/>
            <person name="D'Afonseca V."/>
            <person name="Silva A."/>
            <person name="Ali A."/>
            <person name="Pinto A.C."/>
            <person name="Santos A.R."/>
            <person name="Rocha A.A."/>
            <person name="Lopes D.O."/>
            <person name="Dorella F.A."/>
            <person name="Pacheco L.G."/>
            <person name="Costa M.P."/>
            <person name="Turk M.Z."/>
            <person name="Seyffert N."/>
            <person name="Moraes P.M."/>
            <person name="Soares S.C."/>
            <person name="Almeida S.S."/>
            <person name="Castro T.L."/>
            <person name="Abreu V.A."/>
            <person name="Trost E."/>
            <person name="Baumbach J."/>
            <person name="Tauch A."/>
            <person name="Schneider M.P."/>
            <person name="McCulloch J."/>
            <person name="Cerdeira L.T."/>
            <person name="Ramos R.T."/>
            <person name="Zerlotini A."/>
            <person name="Dominitini A."/>
            <person name="Resende D.M."/>
            <person name="Coser E.M."/>
            <person name="Oliveira L.M."/>
            <person name="Pedrosa A.L."/>
            <person name="Vieira C.U."/>
            <person name="Guimaraes C.T."/>
            <person name="Bartholomeu D.C."/>
            <person name="Oliveira D.M."/>
            <person name="Santos F.R."/>
            <person name="Rabelo E.M."/>
            <person name="Lobo F.P."/>
            <person name="Franco G.R."/>
            <person name="Costa A.F."/>
            <person name="Castro I.M."/>
            <person name="Dias S.R."/>
            <person name="Ferro J.A."/>
            <person name="Ortega J.M."/>
            <person name="Paiva L.V."/>
            <person name="Goulart L.R."/>
            <person name="Almeida J.F."/>
            <person name="Ferro M.I."/>
            <person name="Carneiro N.P."/>
            <person name="Falcao P.R."/>
            <person name="Grynberg P."/>
            <person name="Teixeira S.M."/>
            <person name="Brommonschenkel S."/>
            <person name="Oliveira S.C."/>
            <person name="Meyer R."/>
            <person name="Moore R.J."/>
            <person name="Miyoshi A."/>
            <person name="Oliveira G.C."/>
            <person name="Azevedo V."/>
        </authorList>
    </citation>
    <scope>NUCLEOTIDE SEQUENCE [LARGE SCALE GENOMIC DNA]</scope>
    <source>
        <strain evidence="7 8">C231</strain>
    </source>
</reference>
<evidence type="ECO:0000256" key="2">
    <source>
        <dbReference type="ARBA" id="ARBA00022475"/>
    </source>
</evidence>
<organism evidence="7 8">
    <name type="scientific">Corynebacterium pseudotuberculosis (strain C231)</name>
    <dbReference type="NCBI Taxonomy" id="681645"/>
    <lineage>
        <taxon>Bacteria</taxon>
        <taxon>Bacillati</taxon>
        <taxon>Actinomycetota</taxon>
        <taxon>Actinomycetes</taxon>
        <taxon>Mycobacteriales</taxon>
        <taxon>Corynebacteriaceae</taxon>
        <taxon>Corynebacterium</taxon>
    </lineage>
</organism>
<gene>
    <name evidence="7" type="ORF">CPC231_00250</name>
</gene>
<feature type="transmembrane region" description="Helical" evidence="6">
    <location>
        <begin position="324"/>
        <end position="345"/>
    </location>
</feature>
<feature type="transmembrane region" description="Helical" evidence="6">
    <location>
        <begin position="112"/>
        <end position="132"/>
    </location>
</feature>
<dbReference type="PANTHER" id="PTHR23513">
    <property type="entry name" value="INTEGRAL MEMBRANE EFFLUX PROTEIN-RELATED"/>
    <property type="match status" value="1"/>
</dbReference>
<dbReference type="STRING" id="681645.CpC231_0047"/>
<reference evidence="7 8" key="1">
    <citation type="journal article" date="2011" name="J. Bacteriol.">
        <title>Complete genome sequence of Corynebacterium pseudotuberculosis I19, a strain isolated from a cow in Israel with bovine mastitis.</title>
        <authorList>
            <consortium name="Consortium: Rede Paraense de Genomica e Proteomica (RPGP)"/>
            <person name="Silva A."/>
            <person name="Schneider M.P."/>
            <person name="Cerdeira L."/>
            <person name="Barbosa M.S."/>
            <person name="Ramos R.T."/>
            <person name="Carneiro A.R."/>
            <person name="Santos R."/>
            <person name="Lima M."/>
            <person name="D'Afonseca V."/>
            <person name="Almeida S.S."/>
            <person name="Santos A.R."/>
            <person name="Soares S.C."/>
            <person name="Pinto A.C."/>
            <person name="Ali A."/>
            <person name="Dorella F.A."/>
            <person name="Rocha F."/>
            <person name="de Abreu V.A."/>
            <person name="Trost E."/>
            <person name="Tauch A."/>
            <person name="Shpigel N."/>
            <person name="Miyoshi A."/>
            <person name="Azevedo V."/>
        </authorList>
    </citation>
    <scope>NUCLEOTIDE SEQUENCE [LARGE SCALE GENOMIC DNA]</scope>
    <source>
        <strain evidence="7 8">C231</strain>
    </source>
</reference>
<dbReference type="eggNOG" id="ENOG5031IPQ">
    <property type="taxonomic scope" value="Bacteria"/>
</dbReference>
<feature type="transmembrane region" description="Helical" evidence="6">
    <location>
        <begin position="176"/>
        <end position="196"/>
    </location>
</feature>
<dbReference type="GO" id="GO:0005886">
    <property type="term" value="C:plasma membrane"/>
    <property type="evidence" value="ECO:0007669"/>
    <property type="project" value="UniProtKB-SubCell"/>
</dbReference>
<evidence type="ECO:0000256" key="5">
    <source>
        <dbReference type="ARBA" id="ARBA00023136"/>
    </source>
</evidence>
<feature type="transmembrane region" description="Helical" evidence="6">
    <location>
        <begin position="87"/>
        <end position="105"/>
    </location>
</feature>
<keyword evidence="3 6" id="KW-0812">Transmembrane</keyword>
<dbReference type="KEGG" id="cpq:CPC231_00250"/>
<dbReference type="HOGENOM" id="CLU_701539_0_0_11"/>
<dbReference type="InterPro" id="IPR011701">
    <property type="entry name" value="MFS"/>
</dbReference>
<evidence type="ECO:0000256" key="6">
    <source>
        <dbReference type="SAM" id="Phobius"/>
    </source>
</evidence>
<dbReference type="Pfam" id="PF07690">
    <property type="entry name" value="MFS_1"/>
    <property type="match status" value="1"/>
</dbReference>
<dbReference type="Proteomes" id="UP000000276">
    <property type="component" value="Chromosome"/>
</dbReference>
<dbReference type="EMBL" id="CP001829">
    <property type="protein sequence ID" value="ADL09546.1"/>
    <property type="molecule type" value="Genomic_DNA"/>
</dbReference>
<dbReference type="OrthoDB" id="4408459at2"/>
<keyword evidence="4 6" id="KW-1133">Transmembrane helix</keyword>
<dbReference type="AlphaFoldDB" id="D9QDH3"/>
<dbReference type="PANTHER" id="PTHR23513:SF6">
    <property type="entry name" value="MAJOR FACILITATOR SUPERFAMILY ASSOCIATED DOMAIN-CONTAINING PROTEIN"/>
    <property type="match status" value="1"/>
</dbReference>
<dbReference type="RefSeq" id="WP_013240911.1">
    <property type="nucleotide sequence ID" value="NC_017301.2"/>
</dbReference>
<name>D9QDH3_CORP2</name>
<feature type="transmembrane region" description="Helical" evidence="6">
    <location>
        <begin position="55"/>
        <end position="75"/>
    </location>
</feature>
<evidence type="ECO:0000256" key="4">
    <source>
        <dbReference type="ARBA" id="ARBA00022989"/>
    </source>
</evidence>
<sequence length="424" mass="44363">MGEEIITCPRFFPGDGKKLGSIYALAVTYFFVATCGAMTSLAISLHFASRESGEALVSAVLISGACAQVFLSPLLTPFFDRFRPLTVAQTAAFIECVALVLLCFFPEPAFLIAGNVVVATLSGLSIPAYFVIAEECAPSHNQAHVFSLLDTARLSGSFAGPALGGLLLDFGTLSTALAYEAAAVAGSFLVLCILGFRLRKNFAQINSTNTGRKPLKIFRSILEAPALLLTQPHTRQALTSIWAAIIFTSIYNVALVFYATETLQASGLIYAIVAQGFIAGRIFGARISARLTETNALPTLVKAGAAMGLCIAIPGFVPSLLVCIPFFALAGVCNALQVAALRIVIVGSVRPAIKSKALSTMGTVNNSAMLVGYIVGAPVITSIGPSLALVVAGLGTMLFTVLPPTWRALRIATRGKTVTSSPSC</sequence>
<dbReference type="GeneID" id="93973127"/>
<feature type="transmembrane region" description="Helical" evidence="6">
    <location>
        <begin position="237"/>
        <end position="259"/>
    </location>
</feature>
<keyword evidence="2" id="KW-1003">Cell membrane</keyword>
<dbReference type="Gene3D" id="1.20.1250.20">
    <property type="entry name" value="MFS general substrate transporter like domains"/>
    <property type="match status" value="1"/>
</dbReference>